<accession>A0ABW9P9T1</accession>
<keyword evidence="1" id="KW-0732">Signal</keyword>
<feature type="chain" id="PRO_5045578226" description="S-layer protein C-terminal domain-containing protein" evidence="1">
    <location>
        <begin position="32"/>
        <end position="378"/>
    </location>
</feature>
<dbReference type="Proteomes" id="UP000436655">
    <property type="component" value="Unassembled WGS sequence"/>
</dbReference>
<feature type="domain" description="S-layer protein C-terminal" evidence="2">
    <location>
        <begin position="330"/>
        <end position="368"/>
    </location>
</feature>
<dbReference type="Pfam" id="PF03217">
    <property type="entry name" value="SlpA"/>
    <property type="match status" value="1"/>
</dbReference>
<reference evidence="3 4" key="1">
    <citation type="journal article" date="2019" name="Syst. Appl. Microbiol.">
        <title>Polyphasic characterization of two novel Lactobacillus spp. isolated from blown salami packages: Description of Lactobacillus halodurans sp. nov. and Lactobacillus salsicarnum sp. nov.</title>
        <authorList>
            <person name="Schuster J.A."/>
            <person name="Klingl A."/>
            <person name="Vogel R.F."/>
            <person name="Ehrmann M.A."/>
        </authorList>
    </citation>
    <scope>NUCLEOTIDE SEQUENCE [LARGE SCALE GENOMIC DNA]</scope>
    <source>
        <strain evidence="3 4">TMW 1.2098</strain>
    </source>
</reference>
<proteinExistence type="predicted"/>
<organism evidence="3 4">
    <name type="scientific">Companilactobacillus mishanensis</name>
    <dbReference type="NCBI Taxonomy" id="2486008"/>
    <lineage>
        <taxon>Bacteria</taxon>
        <taxon>Bacillati</taxon>
        <taxon>Bacillota</taxon>
        <taxon>Bacilli</taxon>
        <taxon>Lactobacillales</taxon>
        <taxon>Lactobacillaceae</taxon>
        <taxon>Companilactobacillus</taxon>
    </lineage>
</organism>
<name>A0ABW9P9T1_9LACO</name>
<sequence length="378" mass="39442">MKNNKSSILKGLLFSGVILASFGISTNVAQAADTSNTSTTTSADTKTAKVTNSIIFESGGTEIGTSAPTVTGAKVGDSVDISKIIPSGYQVADGSTSVKLQANGTSQAVKLTKIATVTARVHYIYNSGVVGTEELTGAAGSTVAVSNVPAGYFLTNKNTGNVILGSGTSDVYLDVTHEISNSVRFVLDDTAKTEVGSTTIVGEKAGDKVTMTSDQIPAGYALKNAADMTVTLQPDTNRQQVTVTAVSTTEDSKGTIATKNSTAPLYSESGAKLGSRALGANSDWATDKKLSLSGQTYYRVSTSEWASAGDVYVYTSNPTTVTAKAGSIRYLYDIDGKKIETRAVAGGSAWYSDRTTMINGQKYYRVSTSEWLSAEDVQ</sequence>
<dbReference type="RefSeq" id="WP_125704184.1">
    <property type="nucleotide sequence ID" value="NZ_JBHTOO010000004.1"/>
</dbReference>
<dbReference type="EMBL" id="VDFN01000012">
    <property type="protein sequence ID" value="MQS45882.1"/>
    <property type="molecule type" value="Genomic_DNA"/>
</dbReference>
<keyword evidence="4" id="KW-1185">Reference proteome</keyword>
<evidence type="ECO:0000313" key="3">
    <source>
        <dbReference type="EMBL" id="MQS45882.1"/>
    </source>
</evidence>
<gene>
    <name evidence="3" type="ORF">FHL03_10335</name>
</gene>
<feature type="signal peptide" evidence="1">
    <location>
        <begin position="1"/>
        <end position="31"/>
    </location>
</feature>
<evidence type="ECO:0000313" key="4">
    <source>
        <dbReference type="Proteomes" id="UP000436655"/>
    </source>
</evidence>
<protein>
    <recommendedName>
        <fullName evidence="2">S-layer protein C-terminal domain-containing protein</fullName>
    </recommendedName>
</protein>
<evidence type="ECO:0000259" key="2">
    <source>
        <dbReference type="Pfam" id="PF03217"/>
    </source>
</evidence>
<evidence type="ECO:0000256" key="1">
    <source>
        <dbReference type="SAM" id="SignalP"/>
    </source>
</evidence>
<dbReference type="InterPro" id="IPR024968">
    <property type="entry name" value="SlpA_C_lactobacillus"/>
</dbReference>
<comment type="caution">
    <text evidence="3">The sequence shown here is derived from an EMBL/GenBank/DDBJ whole genome shotgun (WGS) entry which is preliminary data.</text>
</comment>